<dbReference type="Proteomes" id="UP000014160">
    <property type="component" value="Unassembled WGS sequence"/>
</dbReference>
<dbReference type="Proteomes" id="UP000013750">
    <property type="component" value="Unassembled WGS sequence"/>
</dbReference>
<dbReference type="eggNOG" id="COG2207">
    <property type="taxonomic scope" value="Bacteria"/>
</dbReference>
<dbReference type="SUPFAM" id="SSF46689">
    <property type="entry name" value="Homeodomain-like"/>
    <property type="match status" value="2"/>
</dbReference>
<dbReference type="HOGENOM" id="CLU_000445_88_3_9"/>
<dbReference type="GeneID" id="301213324"/>
<dbReference type="RefSeq" id="WP_010781844.1">
    <property type="nucleotide sequence ID" value="NZ_ASWH01000001.1"/>
</dbReference>
<evidence type="ECO:0000313" key="6">
    <source>
        <dbReference type="EMBL" id="EOW81177.1"/>
    </source>
</evidence>
<dbReference type="SMART" id="SM00342">
    <property type="entry name" value="HTH_ARAC"/>
    <property type="match status" value="1"/>
</dbReference>
<dbReference type="PROSITE" id="PS01124">
    <property type="entry name" value="HTH_ARAC_FAMILY_2"/>
    <property type="match status" value="1"/>
</dbReference>
<feature type="domain" description="HTH araC/xylS-type" evidence="4">
    <location>
        <begin position="173"/>
        <end position="271"/>
    </location>
</feature>
<dbReference type="AlphaFoldDB" id="R2XG16"/>
<comment type="caution">
    <text evidence="5">The sequence shown here is derived from an EMBL/GenBank/DDBJ whole genome shotgun (WGS) entry which is preliminary data.</text>
</comment>
<accession>R2XG16</accession>
<dbReference type="OrthoDB" id="9799319at2"/>
<keyword evidence="2" id="KW-0238">DNA-binding</keyword>
<name>R2XG16_9ENTE</name>
<evidence type="ECO:0000259" key="4">
    <source>
        <dbReference type="PROSITE" id="PS01124"/>
    </source>
</evidence>
<dbReference type="InterPro" id="IPR003313">
    <property type="entry name" value="AraC-bd"/>
</dbReference>
<dbReference type="GO" id="GO:0003700">
    <property type="term" value="F:DNA-binding transcription factor activity"/>
    <property type="evidence" value="ECO:0007669"/>
    <property type="project" value="InterPro"/>
</dbReference>
<dbReference type="InterPro" id="IPR011051">
    <property type="entry name" value="RmlC_Cupin_sf"/>
</dbReference>
<dbReference type="InterPro" id="IPR009057">
    <property type="entry name" value="Homeodomain-like_sf"/>
</dbReference>
<dbReference type="Pfam" id="PF02311">
    <property type="entry name" value="AraC_binding"/>
    <property type="match status" value="1"/>
</dbReference>
<dbReference type="InterPro" id="IPR014710">
    <property type="entry name" value="RmlC-like_jellyroll"/>
</dbReference>
<keyword evidence="8" id="KW-1185">Reference proteome</keyword>
<evidence type="ECO:0000256" key="2">
    <source>
        <dbReference type="ARBA" id="ARBA00023125"/>
    </source>
</evidence>
<dbReference type="EMBL" id="ASWH01000001">
    <property type="protein sequence ID" value="EOW81177.1"/>
    <property type="molecule type" value="Genomic_DNA"/>
</dbReference>
<reference evidence="5 7" key="1">
    <citation type="submission" date="2013-02" db="EMBL/GenBank/DDBJ databases">
        <title>The Genome Sequence of Enterococcus gilvus ATCC BAA-350.</title>
        <authorList>
            <consortium name="The Broad Institute Genome Sequencing Platform"/>
            <consortium name="The Broad Institute Genome Sequencing Center for Infectious Disease"/>
            <person name="Earl A.M."/>
            <person name="Gilmore M.S."/>
            <person name="Lebreton F."/>
            <person name="Walker B."/>
            <person name="Young S.K."/>
            <person name="Zeng Q."/>
            <person name="Gargeya S."/>
            <person name="Fitzgerald M."/>
            <person name="Haas B."/>
            <person name="Abouelleil A."/>
            <person name="Alvarado L."/>
            <person name="Arachchi H.M."/>
            <person name="Berlin A.M."/>
            <person name="Chapman S.B."/>
            <person name="Dewar J."/>
            <person name="Goldberg J."/>
            <person name="Griggs A."/>
            <person name="Gujja S."/>
            <person name="Hansen M."/>
            <person name="Howarth C."/>
            <person name="Imamovic A."/>
            <person name="Larimer J."/>
            <person name="McCowan C."/>
            <person name="Murphy C."/>
            <person name="Neiman D."/>
            <person name="Pearson M."/>
            <person name="Priest M."/>
            <person name="Roberts A."/>
            <person name="Saif S."/>
            <person name="Shea T."/>
            <person name="Sisk P."/>
            <person name="Sykes S."/>
            <person name="Wortman J."/>
            <person name="Nusbaum C."/>
            <person name="Birren B."/>
        </authorList>
    </citation>
    <scope>NUCLEOTIDE SEQUENCE [LARGE SCALE GENOMIC DNA]</scope>
    <source>
        <strain evidence="5 7">ATCC BAA-350</strain>
    </source>
</reference>
<dbReference type="PANTHER" id="PTHR43280:SF10">
    <property type="entry name" value="REGULATORY PROTEIN POCR"/>
    <property type="match status" value="1"/>
</dbReference>
<dbReference type="Gene3D" id="1.10.10.60">
    <property type="entry name" value="Homeodomain-like"/>
    <property type="match status" value="2"/>
</dbReference>
<dbReference type="PANTHER" id="PTHR43280">
    <property type="entry name" value="ARAC-FAMILY TRANSCRIPTIONAL REGULATOR"/>
    <property type="match status" value="1"/>
</dbReference>
<dbReference type="Gene3D" id="2.60.120.10">
    <property type="entry name" value="Jelly Rolls"/>
    <property type="match status" value="1"/>
</dbReference>
<evidence type="ECO:0000256" key="3">
    <source>
        <dbReference type="ARBA" id="ARBA00023163"/>
    </source>
</evidence>
<dbReference type="GO" id="GO:0043565">
    <property type="term" value="F:sequence-specific DNA binding"/>
    <property type="evidence" value="ECO:0007669"/>
    <property type="project" value="InterPro"/>
</dbReference>
<evidence type="ECO:0000313" key="7">
    <source>
        <dbReference type="Proteomes" id="UP000013750"/>
    </source>
</evidence>
<gene>
    <name evidence="6" type="ORF">I592_00462</name>
    <name evidence="5" type="ORF">UKC_03500</name>
</gene>
<evidence type="ECO:0000256" key="1">
    <source>
        <dbReference type="ARBA" id="ARBA00023015"/>
    </source>
</evidence>
<keyword evidence="3" id="KW-0804">Transcription</keyword>
<organism evidence="5 7">
    <name type="scientific">Enterococcus gilvus ATCC BAA-350</name>
    <dbReference type="NCBI Taxonomy" id="1158614"/>
    <lineage>
        <taxon>Bacteria</taxon>
        <taxon>Bacillati</taxon>
        <taxon>Bacillota</taxon>
        <taxon>Bacilli</taxon>
        <taxon>Lactobacillales</taxon>
        <taxon>Enterococcaceae</taxon>
        <taxon>Enterococcus</taxon>
    </lineage>
</organism>
<evidence type="ECO:0000313" key="5">
    <source>
        <dbReference type="EMBL" id="EOI53548.1"/>
    </source>
</evidence>
<dbReference type="Pfam" id="PF12833">
    <property type="entry name" value="HTH_18"/>
    <property type="match status" value="1"/>
</dbReference>
<reference evidence="6 8" key="2">
    <citation type="submission" date="2013-03" db="EMBL/GenBank/DDBJ databases">
        <title>The Genome Sequence of Enterococcus gilvus ATCC BAA-350 (PacBio/Illumina hybrid assembly).</title>
        <authorList>
            <consortium name="The Broad Institute Genomics Platform"/>
            <consortium name="The Broad Institute Genome Sequencing Center for Infectious Disease"/>
            <person name="Earl A."/>
            <person name="Russ C."/>
            <person name="Gilmore M."/>
            <person name="Surin D."/>
            <person name="Walker B."/>
            <person name="Young S."/>
            <person name="Zeng Q."/>
            <person name="Gargeya S."/>
            <person name="Fitzgerald M."/>
            <person name="Haas B."/>
            <person name="Abouelleil A."/>
            <person name="Allen A.W."/>
            <person name="Alvarado L."/>
            <person name="Arachchi H.M."/>
            <person name="Berlin A.M."/>
            <person name="Chapman S.B."/>
            <person name="Gainer-Dewar J."/>
            <person name="Goldberg J."/>
            <person name="Griggs A."/>
            <person name="Gujja S."/>
            <person name="Hansen M."/>
            <person name="Howarth C."/>
            <person name="Imamovic A."/>
            <person name="Ireland A."/>
            <person name="Larimer J."/>
            <person name="McCowan C."/>
            <person name="Murphy C."/>
            <person name="Pearson M."/>
            <person name="Poon T.W."/>
            <person name="Priest M."/>
            <person name="Roberts A."/>
            <person name="Saif S."/>
            <person name="Shea T."/>
            <person name="Sisk P."/>
            <person name="Sykes S."/>
            <person name="Wortman J."/>
            <person name="Nusbaum C."/>
            <person name="Birren B."/>
        </authorList>
    </citation>
    <scope>NUCLEOTIDE SEQUENCE [LARGE SCALE GENOMIC DNA]</scope>
    <source>
        <strain evidence="6 8">ATCC BAA-350</strain>
    </source>
</reference>
<sequence length="277" mass="32717">MKYEKISPTDNYSYKIFSFHSKSSDRLIPPHWHDSLELLFCFSGELEVIFAGETYHLKAQEFIIINSNHVHSTRSPVLGECLVIQLPLDYVQQVTEEQYWKKFLFKAIPDQHYSEALACLLFIYQHFSSEELVAHLSVKAKVYELFAILCESNTFSSTGIYEIKSFKYLEKMKMVNQYIQEHYTQNLMIEEVAAIFNYNPSYFSRFYKKFMGITFTEYLNSVRLDAAYKEMRDTDKTILEIGLNNGFATNKTFYNVFRNKFGLSPQKFRKQFLKKSN</sequence>
<dbReference type="InterPro" id="IPR018060">
    <property type="entry name" value="HTH_AraC"/>
</dbReference>
<keyword evidence="1" id="KW-0805">Transcription regulation</keyword>
<protein>
    <recommendedName>
        <fullName evidence="4">HTH araC/xylS-type domain-containing protein</fullName>
    </recommendedName>
</protein>
<dbReference type="PATRIC" id="fig|1158614.3.peg.3479"/>
<dbReference type="SUPFAM" id="SSF51182">
    <property type="entry name" value="RmlC-like cupins"/>
    <property type="match status" value="1"/>
</dbReference>
<dbReference type="EMBL" id="AJDQ01000012">
    <property type="protein sequence ID" value="EOI53548.1"/>
    <property type="molecule type" value="Genomic_DNA"/>
</dbReference>
<evidence type="ECO:0000313" key="8">
    <source>
        <dbReference type="Proteomes" id="UP000014160"/>
    </source>
</evidence>
<proteinExistence type="predicted"/>